<evidence type="ECO:0000256" key="9">
    <source>
        <dbReference type="ARBA" id="ARBA00022833"/>
    </source>
</evidence>
<keyword evidence="9" id="KW-0862">Zinc</keyword>
<keyword evidence="11" id="KW-0560">Oxidoreductase</keyword>
<dbReference type="EMBL" id="LR877173">
    <property type="protein sequence ID" value="CAD2222961.1"/>
    <property type="molecule type" value="Genomic_DNA"/>
</dbReference>
<reference evidence="17 18" key="1">
    <citation type="submission" date="2020-08" db="EMBL/GenBank/DDBJ databases">
        <authorList>
            <person name="Newling K."/>
            <person name="Davey J."/>
            <person name="Forrester S."/>
        </authorList>
    </citation>
    <scope>NUCLEOTIDE SEQUENCE [LARGE SCALE GENOMIC DNA]</scope>
    <source>
        <strain evidence="18">Crithidia deanei Carvalho (ATCC PRA-265)</strain>
    </source>
</reference>
<evidence type="ECO:0000256" key="2">
    <source>
        <dbReference type="ARBA" id="ARBA00004477"/>
    </source>
</evidence>
<feature type="transmembrane region" description="Helical" evidence="15">
    <location>
        <begin position="385"/>
        <end position="404"/>
    </location>
</feature>
<comment type="similarity">
    <text evidence="3">Belongs to the sterol desaturase family. SCS7 subfamily.</text>
</comment>
<comment type="cofactor">
    <cofactor evidence="1">
        <name>Zn(2+)</name>
        <dbReference type="ChEBI" id="CHEBI:29105"/>
    </cofactor>
</comment>
<keyword evidence="4" id="KW-0444">Lipid biosynthesis</keyword>
<dbReference type="PANTHER" id="PTHR12863:SF1">
    <property type="entry name" value="FATTY ACID 2-HYDROXYLASE"/>
    <property type="match status" value="1"/>
</dbReference>
<dbReference type="Proteomes" id="UP000515908">
    <property type="component" value="Chromosome 29"/>
</dbReference>
<keyword evidence="14" id="KW-0275">Fatty acid biosynthesis</keyword>
<dbReference type="VEuPathDB" id="TriTrypDB:ADEAN_001052000"/>
<feature type="transmembrane region" description="Helical" evidence="15">
    <location>
        <begin position="356"/>
        <end position="379"/>
    </location>
</feature>
<organism evidence="17 18">
    <name type="scientific">Angomonas deanei</name>
    <dbReference type="NCBI Taxonomy" id="59799"/>
    <lineage>
        <taxon>Eukaryota</taxon>
        <taxon>Discoba</taxon>
        <taxon>Euglenozoa</taxon>
        <taxon>Kinetoplastea</taxon>
        <taxon>Metakinetoplastina</taxon>
        <taxon>Trypanosomatida</taxon>
        <taxon>Trypanosomatidae</taxon>
        <taxon>Strigomonadinae</taxon>
        <taxon>Angomonas</taxon>
    </lineage>
</organism>
<dbReference type="InterPro" id="IPR036400">
    <property type="entry name" value="Cyt_B5-like_heme/steroid_sf"/>
</dbReference>
<keyword evidence="18" id="KW-1185">Reference proteome</keyword>
<dbReference type="PANTHER" id="PTHR12863">
    <property type="entry name" value="FATTY ACID HYDROXYLASE"/>
    <property type="match status" value="1"/>
</dbReference>
<keyword evidence="5 15" id="KW-0812">Transmembrane</keyword>
<feature type="transmembrane region" description="Helical" evidence="15">
    <location>
        <begin position="200"/>
        <end position="220"/>
    </location>
</feature>
<evidence type="ECO:0000256" key="15">
    <source>
        <dbReference type="SAM" id="Phobius"/>
    </source>
</evidence>
<sequence length="451" mass="53117">MSEEKLFTVDNSTGELIFASPVAFQKYADNLEKTYLDSKHPTGNRPIWFLYKGTIFNCTDFIAHPGGADILHKYNGKDITVTFHDEYNEHGHTGSALNMMLQYKAGRVQREMKKCAIGDDDNRYNEYEMYGLEELTAYPKITETEIIYKNFTIARDKGLIWQAMFLPFEDYLHLISVPIYLPYCQLFDTPLFEPFSKTKYYLIMILWLPLSFFWLVRGVLKDNSQVWPQYGSMFDRFLYYPNQNLIFHNYPAVNSNYIPDVHQFNNQTSIADTIKEISELQYQHAKDISYFSFFNVALVWAAGVLLWTFMEYFIHRYPFHFERALPPHIMEFPLCKWLHLLLHGIHHIIPMDPDRLVFPPALFVVASFLIYNFYGFLFTGSFLDILASGVVFGYVCYDVIHYLIHHIDPKDFYLKDLKKYHHAHHFVDDRLGYGISSKLWDLVFGTACRKN</sequence>
<evidence type="ECO:0000256" key="5">
    <source>
        <dbReference type="ARBA" id="ARBA00022692"/>
    </source>
</evidence>
<evidence type="ECO:0000256" key="4">
    <source>
        <dbReference type="ARBA" id="ARBA00022516"/>
    </source>
</evidence>
<keyword evidence="8" id="KW-0276">Fatty acid metabolism</keyword>
<evidence type="ECO:0000256" key="11">
    <source>
        <dbReference type="ARBA" id="ARBA00023002"/>
    </source>
</evidence>
<dbReference type="GO" id="GO:0080132">
    <property type="term" value="F:fatty acid 2-hydroxylase activity"/>
    <property type="evidence" value="ECO:0007669"/>
    <property type="project" value="InterPro"/>
</dbReference>
<evidence type="ECO:0000313" key="18">
    <source>
        <dbReference type="Proteomes" id="UP000515908"/>
    </source>
</evidence>
<comment type="subcellular location">
    <subcellularLocation>
        <location evidence="2">Endoplasmic reticulum membrane</location>
        <topology evidence="2">Multi-pass membrane protein</topology>
    </subcellularLocation>
</comment>
<evidence type="ECO:0000256" key="13">
    <source>
        <dbReference type="ARBA" id="ARBA00023136"/>
    </source>
</evidence>
<evidence type="ECO:0000256" key="14">
    <source>
        <dbReference type="ARBA" id="ARBA00023160"/>
    </source>
</evidence>
<feature type="transmembrane region" description="Helical" evidence="15">
    <location>
        <begin position="159"/>
        <end position="180"/>
    </location>
</feature>
<dbReference type="AlphaFoldDB" id="A0A7G2CV59"/>
<accession>A0A7G2CV59</accession>
<feature type="domain" description="Cytochrome b5 heme-binding" evidence="16">
    <location>
        <begin position="38"/>
        <end position="109"/>
    </location>
</feature>
<keyword evidence="6" id="KW-0479">Metal-binding</keyword>
<evidence type="ECO:0000259" key="16">
    <source>
        <dbReference type="PROSITE" id="PS50255"/>
    </source>
</evidence>
<keyword evidence="12" id="KW-0443">Lipid metabolism</keyword>
<evidence type="ECO:0000256" key="6">
    <source>
        <dbReference type="ARBA" id="ARBA00022723"/>
    </source>
</evidence>
<keyword evidence="13 15" id="KW-0472">Membrane</keyword>
<evidence type="ECO:0000256" key="3">
    <source>
        <dbReference type="ARBA" id="ARBA00005747"/>
    </source>
</evidence>
<keyword evidence="7" id="KW-0256">Endoplasmic reticulum</keyword>
<evidence type="ECO:0000256" key="7">
    <source>
        <dbReference type="ARBA" id="ARBA00022824"/>
    </source>
</evidence>
<dbReference type="PROSITE" id="PS50255">
    <property type="entry name" value="CYTOCHROME_B5_2"/>
    <property type="match status" value="1"/>
</dbReference>
<evidence type="ECO:0000256" key="12">
    <source>
        <dbReference type="ARBA" id="ARBA00023098"/>
    </source>
</evidence>
<dbReference type="Pfam" id="PF04116">
    <property type="entry name" value="FA_hydroxylase"/>
    <property type="match status" value="1"/>
</dbReference>
<evidence type="ECO:0000256" key="1">
    <source>
        <dbReference type="ARBA" id="ARBA00001947"/>
    </source>
</evidence>
<proteinExistence type="inferred from homology"/>
<evidence type="ECO:0000256" key="10">
    <source>
        <dbReference type="ARBA" id="ARBA00022989"/>
    </source>
</evidence>
<dbReference type="OrthoDB" id="2204368at2759"/>
<name>A0A7G2CV59_9TRYP</name>
<dbReference type="GO" id="GO:0005789">
    <property type="term" value="C:endoplasmic reticulum membrane"/>
    <property type="evidence" value="ECO:0007669"/>
    <property type="project" value="UniProtKB-SubCell"/>
</dbReference>
<dbReference type="InterPro" id="IPR006694">
    <property type="entry name" value="Fatty_acid_hydroxylase"/>
</dbReference>
<dbReference type="GO" id="GO:0005506">
    <property type="term" value="F:iron ion binding"/>
    <property type="evidence" value="ECO:0007669"/>
    <property type="project" value="InterPro"/>
</dbReference>
<evidence type="ECO:0000313" key="17">
    <source>
        <dbReference type="EMBL" id="CAD2222961.1"/>
    </source>
</evidence>
<dbReference type="SMART" id="SM01117">
    <property type="entry name" value="Cyt-b5"/>
    <property type="match status" value="1"/>
</dbReference>
<feature type="transmembrane region" description="Helical" evidence="15">
    <location>
        <begin position="288"/>
        <end position="309"/>
    </location>
</feature>
<gene>
    <name evidence="17" type="ORF">ADEAN_001052000</name>
</gene>
<dbReference type="Pfam" id="PF00173">
    <property type="entry name" value="Cyt-b5"/>
    <property type="match status" value="1"/>
</dbReference>
<keyword evidence="10 15" id="KW-1133">Transmembrane helix</keyword>
<evidence type="ECO:0000256" key="8">
    <source>
        <dbReference type="ARBA" id="ARBA00022832"/>
    </source>
</evidence>
<dbReference type="InterPro" id="IPR001199">
    <property type="entry name" value="Cyt_B5-like_heme/steroid-bd"/>
</dbReference>
<dbReference type="InterPro" id="IPR014430">
    <property type="entry name" value="Scs7"/>
</dbReference>
<protein>
    <submittedName>
        <fullName evidence="17">Cytochrome b5-like Heme/Steroid binding domain/Fatty acid hydroxylase superfamily, putative</fullName>
    </submittedName>
</protein>
<dbReference type="SUPFAM" id="SSF55856">
    <property type="entry name" value="Cytochrome b5-like heme/steroid binding domain"/>
    <property type="match status" value="1"/>
</dbReference>
<dbReference type="GO" id="GO:0006633">
    <property type="term" value="P:fatty acid biosynthetic process"/>
    <property type="evidence" value="ECO:0007669"/>
    <property type="project" value="UniProtKB-KW"/>
</dbReference>
<dbReference type="Gene3D" id="3.10.120.10">
    <property type="entry name" value="Cytochrome b5-like heme/steroid binding domain"/>
    <property type="match status" value="1"/>
</dbReference>